<dbReference type="RefSeq" id="WP_249307042.1">
    <property type="nucleotide sequence ID" value="NZ_JACRSZ010000001.1"/>
</dbReference>
<feature type="transmembrane region" description="Helical" evidence="10">
    <location>
        <begin position="140"/>
        <end position="161"/>
    </location>
</feature>
<dbReference type="InterPro" id="IPR002528">
    <property type="entry name" value="MATE_fam"/>
</dbReference>
<comment type="subcellular location">
    <subcellularLocation>
        <location evidence="1">Cell membrane</location>
        <topology evidence="1">Multi-pass membrane protein</topology>
    </subcellularLocation>
</comment>
<feature type="transmembrane region" description="Helical" evidence="10">
    <location>
        <begin position="23"/>
        <end position="40"/>
    </location>
</feature>
<dbReference type="CDD" id="cd13143">
    <property type="entry name" value="MATE_MepA_like"/>
    <property type="match status" value="1"/>
</dbReference>
<name>A0ABR7N6R6_9FIRM</name>
<evidence type="ECO:0000313" key="11">
    <source>
        <dbReference type="EMBL" id="MBC8572079.1"/>
    </source>
</evidence>
<feature type="transmembrane region" description="Helical" evidence="10">
    <location>
        <begin position="427"/>
        <end position="446"/>
    </location>
</feature>
<keyword evidence="5" id="KW-1003">Cell membrane</keyword>
<keyword evidence="12" id="KW-1185">Reference proteome</keyword>
<keyword evidence="9" id="KW-0046">Antibiotic resistance</keyword>
<protein>
    <recommendedName>
        <fullName evidence="3">Multidrug export protein MepA</fullName>
    </recommendedName>
</protein>
<reference evidence="11 12" key="1">
    <citation type="submission" date="2020-08" db="EMBL/GenBank/DDBJ databases">
        <title>Genome public.</title>
        <authorList>
            <person name="Liu C."/>
            <person name="Sun Q."/>
        </authorList>
    </citation>
    <scope>NUCLEOTIDE SEQUENCE [LARGE SCALE GENOMIC DNA]</scope>
    <source>
        <strain evidence="11 12">NSJ-46</strain>
    </source>
</reference>
<dbReference type="PANTHER" id="PTHR43823:SF3">
    <property type="entry name" value="MULTIDRUG EXPORT PROTEIN MEPA"/>
    <property type="match status" value="1"/>
</dbReference>
<dbReference type="InterPro" id="IPR048279">
    <property type="entry name" value="MdtK-like"/>
</dbReference>
<feature type="transmembrane region" description="Helical" evidence="10">
    <location>
        <begin position="200"/>
        <end position="219"/>
    </location>
</feature>
<feature type="transmembrane region" description="Helical" evidence="10">
    <location>
        <begin position="173"/>
        <end position="194"/>
    </location>
</feature>
<proteinExistence type="inferred from homology"/>
<dbReference type="InterPro" id="IPR051327">
    <property type="entry name" value="MATE_MepA_subfamily"/>
</dbReference>
<comment type="caution">
    <text evidence="11">The sequence shown here is derived from an EMBL/GenBank/DDBJ whole genome shotgun (WGS) entry which is preliminary data.</text>
</comment>
<evidence type="ECO:0000256" key="1">
    <source>
        <dbReference type="ARBA" id="ARBA00004651"/>
    </source>
</evidence>
<comment type="similarity">
    <text evidence="2">Belongs to the multi antimicrobial extrusion (MATE) (TC 2.A.66.1) family. MepA subfamily.</text>
</comment>
<evidence type="ECO:0000313" key="12">
    <source>
        <dbReference type="Proteomes" id="UP000657421"/>
    </source>
</evidence>
<evidence type="ECO:0000256" key="8">
    <source>
        <dbReference type="ARBA" id="ARBA00023136"/>
    </source>
</evidence>
<dbReference type="PANTHER" id="PTHR43823">
    <property type="entry name" value="SPORULATION PROTEIN YKVU"/>
    <property type="match status" value="1"/>
</dbReference>
<evidence type="ECO:0000256" key="7">
    <source>
        <dbReference type="ARBA" id="ARBA00022989"/>
    </source>
</evidence>
<feature type="transmembrane region" description="Helical" evidence="10">
    <location>
        <begin position="60"/>
        <end position="85"/>
    </location>
</feature>
<dbReference type="PIRSF" id="PIRSF006603">
    <property type="entry name" value="DinF"/>
    <property type="match status" value="1"/>
</dbReference>
<dbReference type="Proteomes" id="UP000657421">
    <property type="component" value="Unassembled WGS sequence"/>
</dbReference>
<evidence type="ECO:0000256" key="9">
    <source>
        <dbReference type="ARBA" id="ARBA00023251"/>
    </source>
</evidence>
<keyword evidence="7 10" id="KW-1133">Transmembrane helix</keyword>
<dbReference type="NCBIfam" id="TIGR00797">
    <property type="entry name" value="matE"/>
    <property type="match status" value="1"/>
</dbReference>
<keyword evidence="4" id="KW-0813">Transport</keyword>
<dbReference type="InterPro" id="IPR045070">
    <property type="entry name" value="MATE_MepA-like"/>
</dbReference>
<organism evidence="11 12">
    <name type="scientific">Jingyaoa shaoxingensis</name>
    <dbReference type="NCBI Taxonomy" id="2763671"/>
    <lineage>
        <taxon>Bacteria</taxon>
        <taxon>Bacillati</taxon>
        <taxon>Bacillota</taxon>
        <taxon>Clostridia</taxon>
        <taxon>Lachnospirales</taxon>
        <taxon>Lachnospiraceae</taxon>
        <taxon>Jingyaoa</taxon>
    </lineage>
</organism>
<feature type="transmembrane region" description="Helical" evidence="10">
    <location>
        <begin position="361"/>
        <end position="381"/>
    </location>
</feature>
<evidence type="ECO:0000256" key="2">
    <source>
        <dbReference type="ARBA" id="ARBA00008417"/>
    </source>
</evidence>
<feature type="transmembrane region" description="Helical" evidence="10">
    <location>
        <begin position="97"/>
        <end position="120"/>
    </location>
</feature>
<evidence type="ECO:0000256" key="6">
    <source>
        <dbReference type="ARBA" id="ARBA00022692"/>
    </source>
</evidence>
<evidence type="ECO:0000256" key="5">
    <source>
        <dbReference type="ARBA" id="ARBA00022475"/>
    </source>
</evidence>
<evidence type="ECO:0000256" key="4">
    <source>
        <dbReference type="ARBA" id="ARBA00022448"/>
    </source>
</evidence>
<accession>A0ABR7N6R6</accession>
<sequence>MEQEHRSENPLGVLPVPVLLKKFAVPSIIAMLTSALYNIVDQFFIGNSVGELGNAATNIAFPLSTACISIALLFGIGGASAFNLAKGRQDEKEAVHCMGNAITGMVVLGSILLMITQLFLEPMIRFFGAPDSIMEYSKAYIRITSLGFPVLILTAGGGHLIRADGSPKMSMICNVTGAIINTILDALFVFGFGWGMAGAAWATVIGQYISVILVIRYLLHCKTVDLKPEHLKPAVCYVKKDMVLGAAACSNQLAMMVVQLVMNKSLTYYGGLSSYGQEIPLACAGIITKVNQVFFSVIIGISQGLQPIVSYNYGAKQYDRVKKGYLLAAKTGLVISVIAFLIFQIFPRQIIAIFGNGSEEYIRFAVSYFRIFLFFTFLNFIQPITSNSFTAIGKPGLGMFLSLTRQILFLLPLIVVFPLFIGIDGILFAGPVADGLAGVVAIVLMCRELKRPEYQM</sequence>
<feature type="transmembrane region" description="Helical" evidence="10">
    <location>
        <begin position="325"/>
        <end position="346"/>
    </location>
</feature>
<dbReference type="Pfam" id="PF01554">
    <property type="entry name" value="MatE"/>
    <property type="match status" value="2"/>
</dbReference>
<gene>
    <name evidence="11" type="ORF">H8716_03095</name>
</gene>
<evidence type="ECO:0000256" key="3">
    <source>
        <dbReference type="ARBA" id="ARBA00022106"/>
    </source>
</evidence>
<dbReference type="EMBL" id="JACRSZ010000001">
    <property type="protein sequence ID" value="MBC8572079.1"/>
    <property type="molecule type" value="Genomic_DNA"/>
</dbReference>
<keyword evidence="6 10" id="KW-0812">Transmembrane</keyword>
<evidence type="ECO:0000256" key="10">
    <source>
        <dbReference type="SAM" id="Phobius"/>
    </source>
</evidence>
<keyword evidence="8 10" id="KW-0472">Membrane</keyword>
<feature type="transmembrane region" description="Helical" evidence="10">
    <location>
        <begin position="402"/>
        <end position="421"/>
    </location>
</feature>